<dbReference type="OrthoDB" id="15623at2"/>
<accession>A0A419VV38</accession>
<comment type="caution">
    <text evidence="1">The sequence shown here is derived from an EMBL/GenBank/DDBJ whole genome shotgun (WGS) entry which is preliminary data.</text>
</comment>
<evidence type="ECO:0000313" key="2">
    <source>
        <dbReference type="Proteomes" id="UP000283387"/>
    </source>
</evidence>
<dbReference type="Proteomes" id="UP000283387">
    <property type="component" value="Unassembled WGS sequence"/>
</dbReference>
<reference evidence="1 2" key="1">
    <citation type="submission" date="2018-09" db="EMBL/GenBank/DDBJ databases">
        <title>Genomic Encyclopedia of Archaeal and Bacterial Type Strains, Phase II (KMG-II): from individual species to whole genera.</title>
        <authorList>
            <person name="Goeker M."/>
        </authorList>
    </citation>
    <scope>NUCLEOTIDE SEQUENCE [LARGE SCALE GENOMIC DNA]</scope>
    <source>
        <strain evidence="1 2">DSM 27148</strain>
    </source>
</reference>
<gene>
    <name evidence="1" type="ORF">BC643_4333</name>
</gene>
<protein>
    <recommendedName>
        <fullName evidence="3">Transcriptional regulator</fullName>
    </recommendedName>
</protein>
<dbReference type="RefSeq" id="WP_120275333.1">
    <property type="nucleotide sequence ID" value="NZ_RAPN01000005.1"/>
</dbReference>
<evidence type="ECO:0008006" key="3">
    <source>
        <dbReference type="Google" id="ProtNLM"/>
    </source>
</evidence>
<dbReference type="SUPFAM" id="SSF46785">
    <property type="entry name" value="Winged helix' DNA-binding domain"/>
    <property type="match status" value="1"/>
</dbReference>
<dbReference type="AlphaFoldDB" id="A0A419VV38"/>
<evidence type="ECO:0000313" key="1">
    <source>
        <dbReference type="EMBL" id="RKD86017.1"/>
    </source>
</evidence>
<name>A0A419VV38_9BACT</name>
<dbReference type="InterPro" id="IPR036388">
    <property type="entry name" value="WH-like_DNA-bd_sf"/>
</dbReference>
<dbReference type="InterPro" id="IPR036390">
    <property type="entry name" value="WH_DNA-bd_sf"/>
</dbReference>
<proteinExistence type="predicted"/>
<organism evidence="1 2">
    <name type="scientific">Mangrovibacterium diazotrophicum</name>
    <dbReference type="NCBI Taxonomy" id="1261403"/>
    <lineage>
        <taxon>Bacteria</taxon>
        <taxon>Pseudomonadati</taxon>
        <taxon>Bacteroidota</taxon>
        <taxon>Bacteroidia</taxon>
        <taxon>Marinilabiliales</taxon>
        <taxon>Prolixibacteraceae</taxon>
        <taxon>Mangrovibacterium</taxon>
    </lineage>
</organism>
<dbReference type="Gene3D" id="1.10.10.10">
    <property type="entry name" value="Winged helix-like DNA-binding domain superfamily/Winged helix DNA-binding domain"/>
    <property type="match status" value="1"/>
</dbReference>
<keyword evidence="2" id="KW-1185">Reference proteome</keyword>
<sequence length="63" mass="6778">MSAEKVLAAMEAAGKPVKAGEIVTATGLDRKEVDKAMNQLKKEGKIVSPVRCAWEPKKLKKGL</sequence>
<dbReference type="EMBL" id="RAPN01000005">
    <property type="protein sequence ID" value="RKD86017.1"/>
    <property type="molecule type" value="Genomic_DNA"/>
</dbReference>